<feature type="compositionally biased region" description="Polar residues" evidence="1">
    <location>
        <begin position="7"/>
        <end position="22"/>
    </location>
</feature>
<dbReference type="EMBL" id="BQNB010009248">
    <property type="protein sequence ID" value="GJS60844.1"/>
    <property type="molecule type" value="Genomic_DNA"/>
</dbReference>
<feature type="region of interest" description="Disordered" evidence="1">
    <location>
        <begin position="1"/>
        <end position="42"/>
    </location>
</feature>
<reference evidence="2" key="2">
    <citation type="submission" date="2022-01" db="EMBL/GenBank/DDBJ databases">
        <authorList>
            <person name="Yamashiro T."/>
            <person name="Shiraishi A."/>
            <person name="Satake H."/>
            <person name="Nakayama K."/>
        </authorList>
    </citation>
    <scope>NUCLEOTIDE SEQUENCE</scope>
</reference>
<evidence type="ECO:0000313" key="2">
    <source>
        <dbReference type="EMBL" id="GJS60844.1"/>
    </source>
</evidence>
<evidence type="ECO:0008006" key="4">
    <source>
        <dbReference type="Google" id="ProtNLM"/>
    </source>
</evidence>
<gene>
    <name evidence="2" type="ORF">Tco_0655628</name>
</gene>
<name>A0ABQ4X6J0_9ASTR</name>
<proteinExistence type="predicted"/>
<organism evidence="2 3">
    <name type="scientific">Tanacetum coccineum</name>
    <dbReference type="NCBI Taxonomy" id="301880"/>
    <lineage>
        <taxon>Eukaryota</taxon>
        <taxon>Viridiplantae</taxon>
        <taxon>Streptophyta</taxon>
        <taxon>Embryophyta</taxon>
        <taxon>Tracheophyta</taxon>
        <taxon>Spermatophyta</taxon>
        <taxon>Magnoliopsida</taxon>
        <taxon>eudicotyledons</taxon>
        <taxon>Gunneridae</taxon>
        <taxon>Pentapetalae</taxon>
        <taxon>asterids</taxon>
        <taxon>campanulids</taxon>
        <taxon>Asterales</taxon>
        <taxon>Asteraceae</taxon>
        <taxon>Asteroideae</taxon>
        <taxon>Anthemideae</taxon>
        <taxon>Anthemidinae</taxon>
        <taxon>Tanacetum</taxon>
    </lineage>
</organism>
<feature type="compositionally biased region" description="Polar residues" evidence="1">
    <location>
        <begin position="123"/>
        <end position="132"/>
    </location>
</feature>
<sequence>MVIQRKQAANISTHTPQPSRHFNFTCDDDDDDEEYSIPLKDMPQISPSIALVPVSSIMEPEDSLIMRNEELSTIPEKESDEFIKSSVEDLILFPRESEDTSGSDSENVLPSLVTFSNPLFNSNDDFTSSNDESLPEEDDNEYKDSYVSNLDKPTLLVTPLSNANEDECFDPGGDINEIDAFLDIDVSMDIKDGYHDSKGDIIYLESLLNNDIIPYLPSEVFLDHNPRILKDGPDNDHNPRSF</sequence>
<comment type="caution">
    <text evidence="2">The sequence shown here is derived from an EMBL/GenBank/DDBJ whole genome shotgun (WGS) entry which is preliminary data.</text>
</comment>
<dbReference type="Proteomes" id="UP001151760">
    <property type="component" value="Unassembled WGS sequence"/>
</dbReference>
<feature type="compositionally biased region" description="Acidic residues" evidence="1">
    <location>
        <begin position="26"/>
        <end position="35"/>
    </location>
</feature>
<keyword evidence="3" id="KW-1185">Reference proteome</keyword>
<accession>A0ABQ4X6J0</accession>
<evidence type="ECO:0000313" key="3">
    <source>
        <dbReference type="Proteomes" id="UP001151760"/>
    </source>
</evidence>
<feature type="region of interest" description="Disordered" evidence="1">
    <location>
        <begin position="123"/>
        <end position="143"/>
    </location>
</feature>
<evidence type="ECO:0000256" key="1">
    <source>
        <dbReference type="SAM" id="MobiDB-lite"/>
    </source>
</evidence>
<protein>
    <recommendedName>
        <fullName evidence="4">Reverse transcriptase domain-containing protein</fullName>
    </recommendedName>
</protein>
<reference evidence="2" key="1">
    <citation type="journal article" date="2022" name="Int. J. Mol. Sci.">
        <title>Draft Genome of Tanacetum Coccineum: Genomic Comparison of Closely Related Tanacetum-Family Plants.</title>
        <authorList>
            <person name="Yamashiro T."/>
            <person name="Shiraishi A."/>
            <person name="Nakayama K."/>
            <person name="Satake H."/>
        </authorList>
    </citation>
    <scope>NUCLEOTIDE SEQUENCE</scope>
</reference>